<dbReference type="EMBL" id="NMUH01001327">
    <property type="protein sequence ID" value="MQL91327.1"/>
    <property type="molecule type" value="Genomic_DNA"/>
</dbReference>
<dbReference type="Pfam" id="PF03004">
    <property type="entry name" value="Transposase_24"/>
    <property type="match status" value="1"/>
</dbReference>
<evidence type="ECO:0000313" key="2">
    <source>
        <dbReference type="Proteomes" id="UP000652761"/>
    </source>
</evidence>
<accession>A0A843V9U9</accession>
<proteinExistence type="predicted"/>
<organism evidence="1 2">
    <name type="scientific">Colocasia esculenta</name>
    <name type="common">Wild taro</name>
    <name type="synonym">Arum esculentum</name>
    <dbReference type="NCBI Taxonomy" id="4460"/>
    <lineage>
        <taxon>Eukaryota</taxon>
        <taxon>Viridiplantae</taxon>
        <taxon>Streptophyta</taxon>
        <taxon>Embryophyta</taxon>
        <taxon>Tracheophyta</taxon>
        <taxon>Spermatophyta</taxon>
        <taxon>Magnoliopsida</taxon>
        <taxon>Liliopsida</taxon>
        <taxon>Araceae</taxon>
        <taxon>Aroideae</taxon>
        <taxon>Colocasieae</taxon>
        <taxon>Colocasia</taxon>
    </lineage>
</organism>
<reference evidence="1" key="1">
    <citation type="submission" date="2017-07" db="EMBL/GenBank/DDBJ databases">
        <title>Taro Niue Genome Assembly and Annotation.</title>
        <authorList>
            <person name="Atibalentja N."/>
            <person name="Keating K."/>
            <person name="Fields C.J."/>
        </authorList>
    </citation>
    <scope>NUCLEOTIDE SEQUENCE</scope>
    <source>
        <strain evidence="1">Niue_2</strain>
        <tissue evidence="1">Leaf</tissue>
    </source>
</reference>
<dbReference type="Proteomes" id="UP000652761">
    <property type="component" value="Unassembled WGS sequence"/>
</dbReference>
<dbReference type="InterPro" id="IPR004252">
    <property type="entry name" value="Probable_transposase_24"/>
</dbReference>
<name>A0A843V9U9_COLES</name>
<dbReference type="AlphaFoldDB" id="A0A843V9U9"/>
<gene>
    <name evidence="1" type="ORF">Taro_023939</name>
</gene>
<evidence type="ECO:0000313" key="1">
    <source>
        <dbReference type="EMBL" id="MQL91327.1"/>
    </source>
</evidence>
<comment type="caution">
    <text evidence="1">The sequence shown here is derived from an EMBL/GenBank/DDBJ whole genome shotgun (WGS) entry which is preliminary data.</text>
</comment>
<sequence length="177" mass="20138">MFMRYMFMREEDLPQARAVCESTTQNNFRKLLWEARDKAVKIARSQDPAAWMDYGPRHELERAPTFRELFDQTHKQKGTDDYVSESARTIAETYDRMMADRYVEGTPQPYLDPEAWVDVERGLRKGRVYGFGDSLDTTSVLSSYASSVSPPAYASSSAATPDSGGVDIRTLIQKELS</sequence>
<protein>
    <submittedName>
        <fullName evidence="1">Uncharacterized protein</fullName>
    </submittedName>
</protein>
<keyword evidence="2" id="KW-1185">Reference proteome</keyword>